<feature type="non-terminal residue" evidence="2">
    <location>
        <position position="1"/>
    </location>
</feature>
<dbReference type="Proteomes" id="UP000237105">
    <property type="component" value="Unassembled WGS sequence"/>
</dbReference>
<keyword evidence="1" id="KW-0732">Signal</keyword>
<evidence type="ECO:0000313" key="2">
    <source>
        <dbReference type="EMBL" id="PON49364.1"/>
    </source>
</evidence>
<feature type="chain" id="PRO_5015179505" evidence="1">
    <location>
        <begin position="31"/>
        <end position="124"/>
    </location>
</feature>
<protein>
    <submittedName>
        <fullName evidence="2">Uncharacterized protein</fullName>
    </submittedName>
</protein>
<organism evidence="2 3">
    <name type="scientific">Parasponia andersonii</name>
    <name type="common">Sponia andersonii</name>
    <dbReference type="NCBI Taxonomy" id="3476"/>
    <lineage>
        <taxon>Eukaryota</taxon>
        <taxon>Viridiplantae</taxon>
        <taxon>Streptophyta</taxon>
        <taxon>Embryophyta</taxon>
        <taxon>Tracheophyta</taxon>
        <taxon>Spermatophyta</taxon>
        <taxon>Magnoliopsida</taxon>
        <taxon>eudicotyledons</taxon>
        <taxon>Gunneridae</taxon>
        <taxon>Pentapetalae</taxon>
        <taxon>rosids</taxon>
        <taxon>fabids</taxon>
        <taxon>Rosales</taxon>
        <taxon>Cannabaceae</taxon>
        <taxon>Parasponia</taxon>
    </lineage>
</organism>
<sequence length="124" mass="13732">ILSHLKENMVFIKIFMALLLLAVVAKTAEADAHVERSGVSDYPWWCPVESCTRCQCEEVSGTIICRRTDTTSGRCPTSCDGVCACDKSVCFRCVCTHEVKNCPVEFPTSTAETMFENLLALTRT</sequence>
<name>A0A2P5BKQ1_PARAD</name>
<gene>
    <name evidence="2" type="ORF">PanWU01x14_230440</name>
</gene>
<feature type="signal peptide" evidence="1">
    <location>
        <begin position="1"/>
        <end position="30"/>
    </location>
</feature>
<reference evidence="3" key="1">
    <citation type="submission" date="2016-06" db="EMBL/GenBank/DDBJ databases">
        <title>Parallel loss of symbiosis genes in relatives of nitrogen-fixing non-legume Parasponia.</title>
        <authorList>
            <person name="Van Velzen R."/>
            <person name="Holmer R."/>
            <person name="Bu F."/>
            <person name="Rutten L."/>
            <person name="Van Zeijl A."/>
            <person name="Liu W."/>
            <person name="Santuari L."/>
            <person name="Cao Q."/>
            <person name="Sharma T."/>
            <person name="Shen D."/>
            <person name="Roswanjaya Y."/>
            <person name="Wardhani T."/>
            <person name="Kalhor M.S."/>
            <person name="Jansen J."/>
            <person name="Van den Hoogen J."/>
            <person name="Gungor B."/>
            <person name="Hartog M."/>
            <person name="Hontelez J."/>
            <person name="Verver J."/>
            <person name="Yang W.-C."/>
            <person name="Schijlen E."/>
            <person name="Repin R."/>
            <person name="Schilthuizen M."/>
            <person name="Schranz E."/>
            <person name="Heidstra R."/>
            <person name="Miyata K."/>
            <person name="Fedorova E."/>
            <person name="Kohlen W."/>
            <person name="Bisseling T."/>
            <person name="Smit S."/>
            <person name="Geurts R."/>
        </authorList>
    </citation>
    <scope>NUCLEOTIDE SEQUENCE [LARGE SCALE GENOMIC DNA]</scope>
    <source>
        <strain evidence="3">cv. WU1-14</strain>
    </source>
</reference>
<dbReference type="EMBL" id="JXTB01000262">
    <property type="protein sequence ID" value="PON49364.1"/>
    <property type="molecule type" value="Genomic_DNA"/>
</dbReference>
<evidence type="ECO:0000313" key="3">
    <source>
        <dbReference type="Proteomes" id="UP000237105"/>
    </source>
</evidence>
<dbReference type="AlphaFoldDB" id="A0A2P5BKQ1"/>
<keyword evidence="3" id="KW-1185">Reference proteome</keyword>
<proteinExistence type="predicted"/>
<accession>A0A2P5BKQ1</accession>
<comment type="caution">
    <text evidence="2">The sequence shown here is derived from an EMBL/GenBank/DDBJ whole genome shotgun (WGS) entry which is preliminary data.</text>
</comment>
<evidence type="ECO:0000256" key="1">
    <source>
        <dbReference type="SAM" id="SignalP"/>
    </source>
</evidence>
<dbReference type="OrthoDB" id="10287588at2759"/>